<dbReference type="CDD" id="cd11492">
    <property type="entry name" value="SLC5sbd_NIS-SMVT"/>
    <property type="match status" value="1"/>
</dbReference>
<keyword evidence="4" id="KW-1003">Cell membrane</keyword>
<feature type="transmembrane region" description="Helical" evidence="12">
    <location>
        <begin position="387"/>
        <end position="410"/>
    </location>
</feature>
<evidence type="ECO:0000256" key="8">
    <source>
        <dbReference type="ARBA" id="ARBA00023065"/>
    </source>
</evidence>
<dbReference type="Proteomes" id="UP000827092">
    <property type="component" value="Unassembled WGS sequence"/>
</dbReference>
<comment type="similarity">
    <text evidence="2 11">Belongs to the sodium:solute symporter (SSF) (TC 2.A.21) family.</text>
</comment>
<proteinExistence type="inferred from homology"/>
<sequence>MYTCEGRNAEVVRVKIMSLEYKNWPERPIHNHGGLGRKRKLPLTSEIDEEVVLISSQYSARVNAEKKNISPTEQSFTKCSVPLVEKNNRIVTFAHPAGKQKATAMEYTSREELLSRFTIADYAIFIAMLGVSAVIGVYYACTGGKQKTTKDFFMGGQKMGVFPVAMSILASFMSAIPMLGIPAETYLTGTQFWMVVAAYCFMFPTVAYVFMPVFYKLGLSSVYEYLELRFNRPVRTICSTIFTIQMVLYMAIVMYAPSLALSQVTGLRVWFCVLSIGIVCTFYTTIGGMKAVVLTDLFQVFVIFGAMLVVVIKGSIDLGGMDYVWKTSTQGQRIEFFNFDFDPTTRHTVWSLTIGGFFTWLSIYGVSQPMVQRYLTISSVRGARIAIWLNLPGLGTIVTVTTLAGLLVYARYADCDPIKTKQVSAPDQLFPLYVMDALGTMPCLPGVFVAGIFSGAISTVSSGVNSLAAVTLEDIVKSYIKPDLSEKWATRLAKILALSYGIACILLVAVVERLGAILQLSLSVFGVIGGPILGVFTLGMFFPWANVKGAVSGLLTGIAIVLWIAVGAFLSKPPKNFAPFSVAGCTDLYFNATGNMWNETITNNVQLLPNKSDIFVIYRLSYMWYSAIGCLIVIIIGLIISFLTGANGKEDIKQDLISPVTRKVIAFFTKVQHNKTVFPVELVTNNNLRNASYKPQGVDKAVQNDGVVNVAYIGDPSTPVTAKSTKISSNIHAARM</sequence>
<dbReference type="Gene3D" id="1.20.1730.10">
    <property type="entry name" value="Sodium/glucose cotransporter"/>
    <property type="match status" value="1"/>
</dbReference>
<evidence type="ECO:0000256" key="11">
    <source>
        <dbReference type="RuleBase" id="RU362091"/>
    </source>
</evidence>
<evidence type="ECO:0000256" key="10">
    <source>
        <dbReference type="ARBA" id="ARBA00023201"/>
    </source>
</evidence>
<protein>
    <recommendedName>
        <fullName evidence="15">Sodium-coupled monocarboxylate transporter 1</fullName>
    </recommendedName>
</protein>
<dbReference type="InterPro" id="IPR001734">
    <property type="entry name" value="Na/solute_symporter"/>
</dbReference>
<feature type="transmembrane region" description="Helical" evidence="12">
    <location>
        <begin position="622"/>
        <end position="643"/>
    </location>
</feature>
<gene>
    <name evidence="13" type="ORF">JTE90_010385</name>
</gene>
<reference evidence="13 14" key="1">
    <citation type="journal article" date="2022" name="Nat. Ecol. Evol.">
        <title>A masculinizing supergene underlies an exaggerated male reproductive morph in a spider.</title>
        <authorList>
            <person name="Hendrickx F."/>
            <person name="De Corte Z."/>
            <person name="Sonet G."/>
            <person name="Van Belleghem S.M."/>
            <person name="Kostlbacher S."/>
            <person name="Vangestel C."/>
        </authorList>
    </citation>
    <scope>NUCLEOTIDE SEQUENCE [LARGE SCALE GENOMIC DNA]</scope>
    <source>
        <strain evidence="13">W744_W776</strain>
    </source>
</reference>
<feature type="transmembrane region" description="Helical" evidence="12">
    <location>
        <begin position="492"/>
        <end position="511"/>
    </location>
</feature>
<dbReference type="PANTHER" id="PTHR42985:SF40">
    <property type="entry name" value="LD47995P-RELATED"/>
    <property type="match status" value="1"/>
</dbReference>
<dbReference type="AlphaFoldDB" id="A0AAV6W572"/>
<evidence type="ECO:0000256" key="3">
    <source>
        <dbReference type="ARBA" id="ARBA00022448"/>
    </source>
</evidence>
<evidence type="ECO:0000256" key="9">
    <source>
        <dbReference type="ARBA" id="ARBA00023136"/>
    </source>
</evidence>
<comment type="caution">
    <text evidence="13">The sequence shown here is derived from an EMBL/GenBank/DDBJ whole genome shotgun (WGS) entry which is preliminary data.</text>
</comment>
<feature type="transmembrane region" description="Helical" evidence="12">
    <location>
        <begin position="517"/>
        <end position="542"/>
    </location>
</feature>
<dbReference type="InterPro" id="IPR038377">
    <property type="entry name" value="Na/Glc_symporter_sf"/>
</dbReference>
<dbReference type="InterPro" id="IPR051163">
    <property type="entry name" value="Sodium:Solute_Symporter_SSF"/>
</dbReference>
<evidence type="ECO:0000256" key="12">
    <source>
        <dbReference type="SAM" id="Phobius"/>
    </source>
</evidence>
<feature type="transmembrane region" description="Helical" evidence="12">
    <location>
        <begin position="267"/>
        <end position="285"/>
    </location>
</feature>
<keyword evidence="10" id="KW-0739">Sodium transport</keyword>
<dbReference type="PANTHER" id="PTHR42985">
    <property type="entry name" value="SODIUM-COUPLED MONOCARBOXYLATE TRANSPORTER"/>
    <property type="match status" value="1"/>
</dbReference>
<comment type="subcellular location">
    <subcellularLocation>
        <location evidence="1">Cell membrane</location>
        <topology evidence="1">Multi-pass membrane protein</topology>
    </subcellularLocation>
</comment>
<keyword evidence="14" id="KW-1185">Reference proteome</keyword>
<dbReference type="GO" id="GO:0015293">
    <property type="term" value="F:symporter activity"/>
    <property type="evidence" value="ECO:0007669"/>
    <property type="project" value="TreeGrafter"/>
</dbReference>
<evidence type="ECO:0000256" key="2">
    <source>
        <dbReference type="ARBA" id="ARBA00006434"/>
    </source>
</evidence>
<feature type="transmembrane region" description="Helical" evidence="12">
    <location>
        <begin position="447"/>
        <end position="472"/>
    </location>
</feature>
<dbReference type="PROSITE" id="PS50283">
    <property type="entry name" value="NA_SOLUT_SYMP_3"/>
    <property type="match status" value="1"/>
</dbReference>
<keyword evidence="3" id="KW-0813">Transport</keyword>
<evidence type="ECO:0000256" key="6">
    <source>
        <dbReference type="ARBA" id="ARBA00022989"/>
    </source>
</evidence>
<evidence type="ECO:0000256" key="7">
    <source>
        <dbReference type="ARBA" id="ARBA00023053"/>
    </source>
</evidence>
<keyword evidence="8" id="KW-0406">Ion transport</keyword>
<evidence type="ECO:0000313" key="14">
    <source>
        <dbReference type="Proteomes" id="UP000827092"/>
    </source>
</evidence>
<evidence type="ECO:0008006" key="15">
    <source>
        <dbReference type="Google" id="ProtNLM"/>
    </source>
</evidence>
<dbReference type="NCBIfam" id="TIGR00813">
    <property type="entry name" value="sss"/>
    <property type="match status" value="1"/>
</dbReference>
<evidence type="ECO:0000313" key="13">
    <source>
        <dbReference type="EMBL" id="KAG8202014.1"/>
    </source>
</evidence>
<evidence type="ECO:0000256" key="5">
    <source>
        <dbReference type="ARBA" id="ARBA00022692"/>
    </source>
</evidence>
<feature type="transmembrane region" description="Helical" evidence="12">
    <location>
        <begin position="192"/>
        <end position="215"/>
    </location>
</feature>
<feature type="transmembrane region" description="Helical" evidence="12">
    <location>
        <begin position="236"/>
        <end position="255"/>
    </location>
</feature>
<name>A0AAV6W572_9ARAC</name>
<keyword evidence="5 12" id="KW-0812">Transmembrane</keyword>
<feature type="transmembrane region" description="Helical" evidence="12">
    <location>
        <begin position="122"/>
        <end position="141"/>
    </location>
</feature>
<evidence type="ECO:0000256" key="4">
    <source>
        <dbReference type="ARBA" id="ARBA00022475"/>
    </source>
</evidence>
<feature type="transmembrane region" description="Helical" evidence="12">
    <location>
        <begin position="297"/>
        <end position="316"/>
    </location>
</feature>
<dbReference type="EMBL" id="JAFNEN010000001">
    <property type="protein sequence ID" value="KAG8202014.1"/>
    <property type="molecule type" value="Genomic_DNA"/>
</dbReference>
<feature type="transmembrane region" description="Helical" evidence="12">
    <location>
        <begin position="161"/>
        <end position="180"/>
    </location>
</feature>
<dbReference type="Pfam" id="PF00474">
    <property type="entry name" value="SSF"/>
    <property type="match status" value="1"/>
</dbReference>
<keyword evidence="6 12" id="KW-1133">Transmembrane helix</keyword>
<dbReference type="GO" id="GO:0006814">
    <property type="term" value="P:sodium ion transport"/>
    <property type="evidence" value="ECO:0007669"/>
    <property type="project" value="UniProtKB-KW"/>
</dbReference>
<organism evidence="13 14">
    <name type="scientific">Oedothorax gibbosus</name>
    <dbReference type="NCBI Taxonomy" id="931172"/>
    <lineage>
        <taxon>Eukaryota</taxon>
        <taxon>Metazoa</taxon>
        <taxon>Ecdysozoa</taxon>
        <taxon>Arthropoda</taxon>
        <taxon>Chelicerata</taxon>
        <taxon>Arachnida</taxon>
        <taxon>Araneae</taxon>
        <taxon>Araneomorphae</taxon>
        <taxon>Entelegynae</taxon>
        <taxon>Araneoidea</taxon>
        <taxon>Linyphiidae</taxon>
        <taxon>Erigoninae</taxon>
        <taxon>Oedothorax</taxon>
    </lineage>
</organism>
<dbReference type="GO" id="GO:0005886">
    <property type="term" value="C:plasma membrane"/>
    <property type="evidence" value="ECO:0007669"/>
    <property type="project" value="UniProtKB-SubCell"/>
</dbReference>
<keyword evidence="9 12" id="KW-0472">Membrane</keyword>
<evidence type="ECO:0000256" key="1">
    <source>
        <dbReference type="ARBA" id="ARBA00004651"/>
    </source>
</evidence>
<accession>A0AAV6W572</accession>
<keyword evidence="7" id="KW-0915">Sodium</keyword>
<feature type="transmembrane region" description="Helical" evidence="12">
    <location>
        <begin position="549"/>
        <end position="570"/>
    </location>
</feature>
<feature type="transmembrane region" description="Helical" evidence="12">
    <location>
        <begin position="348"/>
        <end position="366"/>
    </location>
</feature>